<dbReference type="InterPro" id="IPR050901">
    <property type="entry name" value="BP-dep_ABC_trans_perm"/>
</dbReference>
<sequence>MRNYRRETQVFKLRKYLKLGILVAIVVVYLLPIYGMFNLAFRPRAEMFGGFFVLTQPTLENFVEAYEYGAYSAIVNSVIITVGGVGLALALAVLASYAFSRFKVKGKNLLMFYILSTRMMPPITLIIPIFIMYYTIGLKGTYLGLILVYGMMALPLSVWMTKSFIDDVPKDIDEAAMIDGHSTIYILFKIVLPMVAPGIAASAAFAAITIWNEFLFALLLSGIDTKPTSVLLSSIRGERGFNWGRVAAIEVIYIIPIIILVFWLQKHMLRGLTFGTVRR</sequence>
<evidence type="ECO:0000313" key="9">
    <source>
        <dbReference type="EMBL" id="HEF87789.1"/>
    </source>
</evidence>
<dbReference type="AlphaFoldDB" id="A0A7C2BLB2"/>
<dbReference type="Gene3D" id="1.10.3720.10">
    <property type="entry name" value="MetI-like"/>
    <property type="match status" value="1"/>
</dbReference>
<evidence type="ECO:0000259" key="8">
    <source>
        <dbReference type="PROSITE" id="PS50928"/>
    </source>
</evidence>
<reference evidence="9" key="1">
    <citation type="journal article" date="2020" name="mSystems">
        <title>Genome- and Community-Level Interaction Insights into Carbon Utilization and Element Cycling Functions of Hydrothermarchaeota in Hydrothermal Sediment.</title>
        <authorList>
            <person name="Zhou Z."/>
            <person name="Liu Y."/>
            <person name="Xu W."/>
            <person name="Pan J."/>
            <person name="Luo Z.H."/>
            <person name="Li M."/>
        </authorList>
    </citation>
    <scope>NUCLEOTIDE SEQUENCE [LARGE SCALE GENOMIC DNA]</scope>
    <source>
        <strain evidence="9">SpSt-23</strain>
    </source>
</reference>
<protein>
    <submittedName>
        <fullName evidence="9">Carbohydrate ABC transporter permease</fullName>
    </submittedName>
</protein>
<dbReference type="EMBL" id="DSJT01000033">
    <property type="protein sequence ID" value="HEF87789.1"/>
    <property type="molecule type" value="Genomic_DNA"/>
</dbReference>
<dbReference type="InterPro" id="IPR000515">
    <property type="entry name" value="MetI-like"/>
</dbReference>
<evidence type="ECO:0000256" key="7">
    <source>
        <dbReference type="RuleBase" id="RU363032"/>
    </source>
</evidence>
<evidence type="ECO:0000256" key="4">
    <source>
        <dbReference type="ARBA" id="ARBA00022692"/>
    </source>
</evidence>
<keyword evidence="4 7" id="KW-0812">Transmembrane</keyword>
<dbReference type="PANTHER" id="PTHR32243:SF52">
    <property type="entry name" value="ABC TRANSPORTER PERMEASE PROTEIN"/>
    <property type="match status" value="1"/>
</dbReference>
<dbReference type="SUPFAM" id="SSF161098">
    <property type="entry name" value="MetI-like"/>
    <property type="match status" value="1"/>
</dbReference>
<evidence type="ECO:0000256" key="6">
    <source>
        <dbReference type="ARBA" id="ARBA00023136"/>
    </source>
</evidence>
<keyword evidence="3" id="KW-1003">Cell membrane</keyword>
<organism evidence="9">
    <name type="scientific">Thermosphaera aggregans</name>
    <dbReference type="NCBI Taxonomy" id="54254"/>
    <lineage>
        <taxon>Archaea</taxon>
        <taxon>Thermoproteota</taxon>
        <taxon>Thermoprotei</taxon>
        <taxon>Desulfurococcales</taxon>
        <taxon>Desulfurococcaceae</taxon>
        <taxon>Thermosphaera</taxon>
    </lineage>
</organism>
<gene>
    <name evidence="9" type="ORF">ENP55_05855</name>
</gene>
<feature type="transmembrane region" description="Helical" evidence="7">
    <location>
        <begin position="243"/>
        <end position="264"/>
    </location>
</feature>
<evidence type="ECO:0000256" key="3">
    <source>
        <dbReference type="ARBA" id="ARBA00022475"/>
    </source>
</evidence>
<keyword evidence="5 7" id="KW-1133">Transmembrane helix</keyword>
<comment type="subcellular location">
    <subcellularLocation>
        <location evidence="1 7">Cell membrane</location>
        <topology evidence="1 7">Multi-pass membrane protein</topology>
    </subcellularLocation>
</comment>
<name>A0A7C2BLB2_9CREN</name>
<feature type="transmembrane region" description="Helical" evidence="7">
    <location>
        <begin position="186"/>
        <end position="211"/>
    </location>
</feature>
<dbReference type="GO" id="GO:0055085">
    <property type="term" value="P:transmembrane transport"/>
    <property type="evidence" value="ECO:0007669"/>
    <property type="project" value="InterPro"/>
</dbReference>
<evidence type="ECO:0000256" key="5">
    <source>
        <dbReference type="ARBA" id="ARBA00022989"/>
    </source>
</evidence>
<comment type="similarity">
    <text evidence="7">Belongs to the binding-protein-dependent transport system permease family.</text>
</comment>
<evidence type="ECO:0000256" key="1">
    <source>
        <dbReference type="ARBA" id="ARBA00004651"/>
    </source>
</evidence>
<keyword evidence="6 7" id="KW-0472">Membrane</keyword>
<feature type="transmembrane region" description="Helical" evidence="7">
    <location>
        <begin position="21"/>
        <end position="41"/>
    </location>
</feature>
<feature type="transmembrane region" description="Helical" evidence="7">
    <location>
        <begin position="142"/>
        <end position="165"/>
    </location>
</feature>
<dbReference type="Pfam" id="PF00528">
    <property type="entry name" value="BPD_transp_1"/>
    <property type="match status" value="1"/>
</dbReference>
<dbReference type="CDD" id="cd06261">
    <property type="entry name" value="TM_PBP2"/>
    <property type="match status" value="1"/>
</dbReference>
<feature type="domain" description="ABC transmembrane type-1" evidence="8">
    <location>
        <begin position="74"/>
        <end position="264"/>
    </location>
</feature>
<accession>A0A7C2BLB2</accession>
<comment type="caution">
    <text evidence="9">The sequence shown here is derived from an EMBL/GenBank/DDBJ whole genome shotgun (WGS) entry which is preliminary data.</text>
</comment>
<feature type="transmembrane region" description="Helical" evidence="7">
    <location>
        <begin position="73"/>
        <end position="98"/>
    </location>
</feature>
<proteinExistence type="inferred from homology"/>
<feature type="transmembrane region" description="Helical" evidence="7">
    <location>
        <begin position="110"/>
        <end position="136"/>
    </location>
</feature>
<dbReference type="InterPro" id="IPR035906">
    <property type="entry name" value="MetI-like_sf"/>
</dbReference>
<dbReference type="GO" id="GO:0005886">
    <property type="term" value="C:plasma membrane"/>
    <property type="evidence" value="ECO:0007669"/>
    <property type="project" value="UniProtKB-SubCell"/>
</dbReference>
<evidence type="ECO:0000256" key="2">
    <source>
        <dbReference type="ARBA" id="ARBA00022448"/>
    </source>
</evidence>
<dbReference type="PROSITE" id="PS50928">
    <property type="entry name" value="ABC_TM1"/>
    <property type="match status" value="1"/>
</dbReference>
<dbReference type="PANTHER" id="PTHR32243">
    <property type="entry name" value="MALTOSE TRANSPORT SYSTEM PERMEASE-RELATED"/>
    <property type="match status" value="1"/>
</dbReference>
<keyword evidence="2 7" id="KW-0813">Transport</keyword>